<comment type="caution">
    <text evidence="2">The sequence shown here is derived from an EMBL/GenBank/DDBJ whole genome shotgun (WGS) entry which is preliminary data.</text>
</comment>
<dbReference type="RefSeq" id="WP_311333380.1">
    <property type="nucleotide sequence ID" value="NZ_JAVRHZ010000006.1"/>
</dbReference>
<dbReference type="GO" id="GO:0005524">
    <property type="term" value="F:ATP binding"/>
    <property type="evidence" value="ECO:0007669"/>
    <property type="project" value="UniProtKB-KW"/>
</dbReference>
<keyword evidence="3" id="KW-1185">Reference proteome</keyword>
<dbReference type="EMBL" id="JAVRHZ010000006">
    <property type="protein sequence ID" value="MDT0556428.1"/>
    <property type="molecule type" value="Genomic_DNA"/>
</dbReference>
<sequence>MEKILKQQPSDCIKIVLFGPESTGKTTLARELSMHFNSSWVPEYMREYLQEKWDTSKKVCEIDDLLPIAKGQIEAENKASIQEKKVLFCDTNLLELKVYSEYYYNGFCPEAIKNAALTNRYDFYFLTDIDVPWVKDDLRDRPNDRSTLFSIFEKELIQNKLPYQLLTGTKKNRLQTAITKVEKLLHPK</sequence>
<gene>
    <name evidence="2" type="ORF">RM538_10460</name>
</gene>
<dbReference type="InterPro" id="IPR027417">
    <property type="entry name" value="P-loop_NTPase"/>
</dbReference>
<evidence type="ECO:0000313" key="3">
    <source>
        <dbReference type="Proteomes" id="UP001254488"/>
    </source>
</evidence>
<evidence type="ECO:0000313" key="2">
    <source>
        <dbReference type="EMBL" id="MDT0556428.1"/>
    </source>
</evidence>
<dbReference type="SUPFAM" id="SSF52540">
    <property type="entry name" value="P-loop containing nucleoside triphosphate hydrolases"/>
    <property type="match status" value="1"/>
</dbReference>
<proteinExistence type="predicted"/>
<evidence type="ECO:0000259" key="1">
    <source>
        <dbReference type="Pfam" id="PF13521"/>
    </source>
</evidence>
<feature type="domain" description="NadR/Ttd14 AAA" evidence="1">
    <location>
        <begin position="14"/>
        <end position="169"/>
    </location>
</feature>
<keyword evidence="2" id="KW-0067">ATP-binding</keyword>
<keyword evidence="2" id="KW-0547">Nucleotide-binding</keyword>
<dbReference type="PANTHER" id="PTHR37512">
    <property type="entry name" value="TRIFUNCTIONAL NAD BIOSYNTHESIS/REGULATOR PROTEIN NADR"/>
    <property type="match status" value="1"/>
</dbReference>
<dbReference type="Pfam" id="PF13521">
    <property type="entry name" value="AAA_28"/>
    <property type="match status" value="1"/>
</dbReference>
<dbReference type="InterPro" id="IPR052735">
    <property type="entry name" value="NAD_biosynth-regulator"/>
</dbReference>
<dbReference type="PANTHER" id="PTHR37512:SF1">
    <property type="entry name" value="NADR_TTD14 AAA DOMAIN-CONTAINING PROTEIN"/>
    <property type="match status" value="1"/>
</dbReference>
<dbReference type="Gene3D" id="3.40.50.300">
    <property type="entry name" value="P-loop containing nucleotide triphosphate hydrolases"/>
    <property type="match status" value="1"/>
</dbReference>
<dbReference type="Proteomes" id="UP001254488">
    <property type="component" value="Unassembled WGS sequence"/>
</dbReference>
<reference evidence="2 3" key="1">
    <citation type="submission" date="2023-09" db="EMBL/GenBank/DDBJ databases">
        <authorList>
            <person name="Rey-Velasco X."/>
        </authorList>
    </citation>
    <scope>NUCLEOTIDE SEQUENCE [LARGE SCALE GENOMIC DNA]</scope>
    <source>
        <strain evidence="2 3">W242</strain>
    </source>
</reference>
<name>A0ABU2YE20_9FLAO</name>
<dbReference type="InterPro" id="IPR038727">
    <property type="entry name" value="NadR/Ttd14_AAA_dom"/>
</dbReference>
<accession>A0ABU2YE20</accession>
<organism evidence="2 3">
    <name type="scientific">Patiriisocius hiemis</name>
    <dbReference type="NCBI Taxonomy" id="3075604"/>
    <lineage>
        <taxon>Bacteria</taxon>
        <taxon>Pseudomonadati</taxon>
        <taxon>Bacteroidota</taxon>
        <taxon>Flavobacteriia</taxon>
        <taxon>Flavobacteriales</taxon>
        <taxon>Flavobacteriaceae</taxon>
        <taxon>Patiriisocius</taxon>
    </lineage>
</organism>
<protein>
    <submittedName>
        <fullName evidence="2">ATP-binding protein</fullName>
    </submittedName>
</protein>